<evidence type="ECO:0000256" key="1">
    <source>
        <dbReference type="SAM" id="MobiDB-lite"/>
    </source>
</evidence>
<keyword evidence="2" id="KW-0812">Transmembrane</keyword>
<accession>A0A7J6A2H6</accession>
<sequence>MCVYSGGVTLIYWYLVALILLLVIIACVLRKKYKNQIRTRDRSNDTTVHTAESEGSYSSIAFKSRKKKSEARNLEQSSASTDSEQDVTYSFVNIASKNKTKFPKDVGDETIYSSVVY</sequence>
<protein>
    <submittedName>
        <fullName evidence="3">Uncharacterized protein</fullName>
    </submittedName>
</protein>
<feature type="region of interest" description="Disordered" evidence="1">
    <location>
        <begin position="62"/>
        <end position="84"/>
    </location>
</feature>
<proteinExistence type="predicted"/>
<feature type="transmembrane region" description="Helical" evidence="2">
    <location>
        <begin position="12"/>
        <end position="29"/>
    </location>
</feature>
<dbReference type="AlphaFoldDB" id="A0A7J6A2H6"/>
<name>A0A7J6A2H6_AMEME</name>
<keyword evidence="2" id="KW-0472">Membrane</keyword>
<evidence type="ECO:0000256" key="2">
    <source>
        <dbReference type="SAM" id="Phobius"/>
    </source>
</evidence>
<dbReference type="EMBL" id="JAAGNN010000019">
    <property type="protein sequence ID" value="KAF4076401.1"/>
    <property type="molecule type" value="Genomic_DNA"/>
</dbReference>
<reference evidence="3 4" key="1">
    <citation type="submission" date="2020-02" db="EMBL/GenBank/DDBJ databases">
        <title>A chromosome-scale genome assembly of the black bullhead catfish (Ameiurus melas).</title>
        <authorList>
            <person name="Wen M."/>
            <person name="Zham M."/>
            <person name="Cabau C."/>
            <person name="Klopp C."/>
            <person name="Donnadieu C."/>
            <person name="Roques C."/>
            <person name="Bouchez O."/>
            <person name="Lampietro C."/>
            <person name="Jouanno E."/>
            <person name="Herpin A."/>
            <person name="Louis A."/>
            <person name="Berthelot C."/>
            <person name="Parey E."/>
            <person name="Roest-Crollius H."/>
            <person name="Braasch I."/>
            <person name="Postlethwait J."/>
            <person name="Robinson-Rechavi M."/>
            <person name="Echchiki A."/>
            <person name="Begum T."/>
            <person name="Montfort J."/>
            <person name="Schartl M."/>
            <person name="Bobe J."/>
            <person name="Guiguen Y."/>
        </authorList>
    </citation>
    <scope>NUCLEOTIDE SEQUENCE [LARGE SCALE GENOMIC DNA]</scope>
    <source>
        <strain evidence="3">M_S1</strain>
        <tissue evidence="3">Blood</tissue>
    </source>
</reference>
<keyword evidence="4" id="KW-1185">Reference proteome</keyword>
<feature type="compositionally biased region" description="Polar residues" evidence="1">
    <location>
        <begin position="74"/>
        <end position="84"/>
    </location>
</feature>
<evidence type="ECO:0000313" key="4">
    <source>
        <dbReference type="Proteomes" id="UP000593565"/>
    </source>
</evidence>
<comment type="caution">
    <text evidence="3">The sequence shown here is derived from an EMBL/GenBank/DDBJ whole genome shotgun (WGS) entry which is preliminary data.</text>
</comment>
<organism evidence="3 4">
    <name type="scientific">Ameiurus melas</name>
    <name type="common">Black bullhead</name>
    <name type="synonym">Silurus melas</name>
    <dbReference type="NCBI Taxonomy" id="219545"/>
    <lineage>
        <taxon>Eukaryota</taxon>
        <taxon>Metazoa</taxon>
        <taxon>Chordata</taxon>
        <taxon>Craniata</taxon>
        <taxon>Vertebrata</taxon>
        <taxon>Euteleostomi</taxon>
        <taxon>Actinopterygii</taxon>
        <taxon>Neopterygii</taxon>
        <taxon>Teleostei</taxon>
        <taxon>Ostariophysi</taxon>
        <taxon>Siluriformes</taxon>
        <taxon>Ictaluridae</taxon>
        <taxon>Ameiurus</taxon>
    </lineage>
</organism>
<dbReference type="Proteomes" id="UP000593565">
    <property type="component" value="Unassembled WGS sequence"/>
</dbReference>
<gene>
    <name evidence="3" type="ORF">AMELA_G00214740</name>
</gene>
<keyword evidence="2" id="KW-1133">Transmembrane helix</keyword>
<evidence type="ECO:0000313" key="3">
    <source>
        <dbReference type="EMBL" id="KAF4076401.1"/>
    </source>
</evidence>